<organism evidence="3 4">
    <name type="scientific">Seminavis robusta</name>
    <dbReference type="NCBI Taxonomy" id="568900"/>
    <lineage>
        <taxon>Eukaryota</taxon>
        <taxon>Sar</taxon>
        <taxon>Stramenopiles</taxon>
        <taxon>Ochrophyta</taxon>
        <taxon>Bacillariophyta</taxon>
        <taxon>Bacillariophyceae</taxon>
        <taxon>Bacillariophycidae</taxon>
        <taxon>Naviculales</taxon>
        <taxon>Naviculaceae</taxon>
        <taxon>Seminavis</taxon>
    </lineage>
</organism>
<evidence type="ECO:0000256" key="2">
    <source>
        <dbReference type="SAM" id="SignalP"/>
    </source>
</evidence>
<feature type="chain" id="PRO_5040454879" evidence="2">
    <location>
        <begin position="25"/>
        <end position="125"/>
    </location>
</feature>
<feature type="region of interest" description="Disordered" evidence="1">
    <location>
        <begin position="93"/>
        <end position="125"/>
    </location>
</feature>
<reference evidence="3" key="1">
    <citation type="submission" date="2020-06" db="EMBL/GenBank/DDBJ databases">
        <authorList>
            <consortium name="Plant Systems Biology data submission"/>
        </authorList>
    </citation>
    <scope>NUCLEOTIDE SEQUENCE</scope>
    <source>
        <strain evidence="3">D6</strain>
    </source>
</reference>
<evidence type="ECO:0000256" key="1">
    <source>
        <dbReference type="SAM" id="MobiDB-lite"/>
    </source>
</evidence>
<keyword evidence="4" id="KW-1185">Reference proteome</keyword>
<dbReference type="AlphaFoldDB" id="A0A9N8HIP9"/>
<feature type="compositionally biased region" description="Basic and acidic residues" evidence="1">
    <location>
        <begin position="111"/>
        <end position="125"/>
    </location>
</feature>
<proteinExistence type="predicted"/>
<dbReference type="EMBL" id="CAICTM010000711">
    <property type="protein sequence ID" value="CAB9515396.1"/>
    <property type="molecule type" value="Genomic_DNA"/>
</dbReference>
<sequence length="125" mass="13060">MKVSSTIAVAFAMIWVTASSHVSASETASLKKGLRGVQQPQPPSVARRAKKSNSNCAYDPVTNPIHGPCPPNSAAVFSFRACNWECKSVPATSSPAVVLPETGTGGSINDIQERSSTDDQGNGKE</sequence>
<dbReference type="Proteomes" id="UP001153069">
    <property type="component" value="Unassembled WGS sequence"/>
</dbReference>
<feature type="region of interest" description="Disordered" evidence="1">
    <location>
        <begin position="28"/>
        <end position="57"/>
    </location>
</feature>
<feature type="signal peptide" evidence="2">
    <location>
        <begin position="1"/>
        <end position="24"/>
    </location>
</feature>
<name>A0A9N8HIP9_9STRA</name>
<evidence type="ECO:0000313" key="4">
    <source>
        <dbReference type="Proteomes" id="UP001153069"/>
    </source>
</evidence>
<protein>
    <submittedName>
        <fullName evidence="3">Uncharacterized protein</fullName>
    </submittedName>
</protein>
<evidence type="ECO:0000313" key="3">
    <source>
        <dbReference type="EMBL" id="CAB9515396.1"/>
    </source>
</evidence>
<keyword evidence="2" id="KW-0732">Signal</keyword>
<gene>
    <name evidence="3" type="ORF">SEMRO_712_G191400.1</name>
</gene>
<comment type="caution">
    <text evidence="3">The sequence shown here is derived from an EMBL/GenBank/DDBJ whole genome shotgun (WGS) entry which is preliminary data.</text>
</comment>
<accession>A0A9N8HIP9</accession>